<dbReference type="AlphaFoldDB" id="A0A917ZAE4"/>
<evidence type="ECO:0000256" key="1">
    <source>
        <dbReference type="SAM" id="MobiDB-lite"/>
    </source>
</evidence>
<evidence type="ECO:0000313" key="3">
    <source>
        <dbReference type="EMBL" id="GGO79647.1"/>
    </source>
</evidence>
<proteinExistence type="predicted"/>
<sequence length="192" mass="22027">MAKSEQSVDFNALMRKEGVAPIRREERAETAHARHAGPAVQARRRAAEGEPDGLGLEIVERIGPHDPLEWKRDGVQEGVYRNLRLGRYSFDARLELMRRSLPQARDELLTFVRECMALSIRSFIISHGRGRHPDDDASLLRSALNQWLPHLPEVMAFHSAQPQHGGLGALYVMLKKSDQQRQTNWEQHQKRR</sequence>
<dbReference type="Pfam" id="PF01713">
    <property type="entry name" value="Smr"/>
    <property type="match status" value="1"/>
</dbReference>
<evidence type="ECO:0000259" key="2">
    <source>
        <dbReference type="PROSITE" id="PS50828"/>
    </source>
</evidence>
<dbReference type="PANTHER" id="PTHR35562:SF2">
    <property type="entry name" value="DNA ENDONUCLEASE SMRA-RELATED"/>
    <property type="match status" value="1"/>
</dbReference>
<dbReference type="Proteomes" id="UP000599578">
    <property type="component" value="Unassembled WGS sequence"/>
</dbReference>
<dbReference type="InterPro" id="IPR002625">
    <property type="entry name" value="Smr_dom"/>
</dbReference>
<protein>
    <recommendedName>
        <fullName evidence="2">Smr domain-containing protein</fullName>
    </recommendedName>
</protein>
<dbReference type="InterPro" id="IPR036063">
    <property type="entry name" value="Smr_dom_sf"/>
</dbReference>
<feature type="domain" description="Smr" evidence="2">
    <location>
        <begin position="103"/>
        <end position="175"/>
    </location>
</feature>
<dbReference type="SUPFAM" id="SSF160443">
    <property type="entry name" value="SMR domain-like"/>
    <property type="match status" value="1"/>
</dbReference>
<dbReference type="PROSITE" id="PS50828">
    <property type="entry name" value="SMR"/>
    <property type="match status" value="1"/>
</dbReference>
<comment type="caution">
    <text evidence="3">The sequence shown here is derived from an EMBL/GenBank/DDBJ whole genome shotgun (WGS) entry which is preliminary data.</text>
</comment>
<organism evidence="3 4">
    <name type="scientific">Marinobacterium nitratireducens</name>
    <dbReference type="NCBI Taxonomy" id="518897"/>
    <lineage>
        <taxon>Bacteria</taxon>
        <taxon>Pseudomonadati</taxon>
        <taxon>Pseudomonadota</taxon>
        <taxon>Gammaproteobacteria</taxon>
        <taxon>Oceanospirillales</taxon>
        <taxon>Oceanospirillaceae</taxon>
        <taxon>Marinobacterium</taxon>
    </lineage>
</organism>
<dbReference type="NCBIfam" id="NF033154">
    <property type="entry name" value="endonuc_SmrA"/>
    <property type="match status" value="1"/>
</dbReference>
<feature type="compositionally biased region" description="Basic and acidic residues" evidence="1">
    <location>
        <begin position="21"/>
        <end position="32"/>
    </location>
</feature>
<dbReference type="RefSeq" id="WP_188859895.1">
    <property type="nucleotide sequence ID" value="NZ_BMLT01000003.1"/>
</dbReference>
<dbReference type="Gene3D" id="3.30.1370.110">
    <property type="match status" value="1"/>
</dbReference>
<dbReference type="PANTHER" id="PTHR35562">
    <property type="entry name" value="DNA ENDONUCLEASE SMRA-RELATED"/>
    <property type="match status" value="1"/>
</dbReference>
<reference evidence="3 4" key="1">
    <citation type="journal article" date="2014" name="Int. J. Syst. Evol. Microbiol.">
        <title>Complete genome sequence of Corynebacterium casei LMG S-19264T (=DSM 44701T), isolated from a smear-ripened cheese.</title>
        <authorList>
            <consortium name="US DOE Joint Genome Institute (JGI-PGF)"/>
            <person name="Walter F."/>
            <person name="Albersmeier A."/>
            <person name="Kalinowski J."/>
            <person name="Ruckert C."/>
        </authorList>
    </citation>
    <scope>NUCLEOTIDE SEQUENCE [LARGE SCALE GENOMIC DNA]</scope>
    <source>
        <strain evidence="3 4">CGMCC 1.7286</strain>
    </source>
</reference>
<name>A0A917ZAE4_9GAMM</name>
<keyword evidence="4" id="KW-1185">Reference proteome</keyword>
<gene>
    <name evidence="3" type="primary">ydaL</name>
    <name evidence="3" type="ORF">GCM10011348_14440</name>
</gene>
<evidence type="ECO:0000313" key="4">
    <source>
        <dbReference type="Proteomes" id="UP000599578"/>
    </source>
</evidence>
<feature type="region of interest" description="Disordered" evidence="1">
    <location>
        <begin position="21"/>
        <end position="49"/>
    </location>
</feature>
<dbReference type="InterPro" id="IPR047688">
    <property type="entry name" value="Endonuc_SmrA"/>
</dbReference>
<accession>A0A917ZAE4</accession>
<dbReference type="EMBL" id="BMLT01000003">
    <property type="protein sequence ID" value="GGO79647.1"/>
    <property type="molecule type" value="Genomic_DNA"/>
</dbReference>
<dbReference type="GO" id="GO:0004520">
    <property type="term" value="F:DNA endonuclease activity"/>
    <property type="evidence" value="ECO:0007669"/>
    <property type="project" value="TreeGrafter"/>
</dbReference>